<dbReference type="CDD" id="cd00143">
    <property type="entry name" value="PP2Cc"/>
    <property type="match status" value="1"/>
</dbReference>
<dbReference type="AlphaFoldDB" id="A0A0U3G844"/>
<feature type="transmembrane region" description="Helical" evidence="2">
    <location>
        <begin position="376"/>
        <end position="396"/>
    </location>
</feature>
<dbReference type="SUPFAM" id="SSF81606">
    <property type="entry name" value="PP2C-like"/>
    <property type="match status" value="1"/>
</dbReference>
<name>A0A0U3G844_9MICC</name>
<organism evidence="4 6">
    <name type="scientific">Kocuria flava</name>
    <dbReference type="NCBI Taxonomy" id="446860"/>
    <lineage>
        <taxon>Bacteria</taxon>
        <taxon>Bacillati</taxon>
        <taxon>Actinomycetota</taxon>
        <taxon>Actinomycetes</taxon>
        <taxon>Micrococcales</taxon>
        <taxon>Micrococcaceae</taxon>
        <taxon>Kocuria</taxon>
    </lineage>
</organism>
<feature type="compositionally biased region" description="Low complexity" evidence="1">
    <location>
        <begin position="486"/>
        <end position="513"/>
    </location>
</feature>
<dbReference type="Proteomes" id="UP000321155">
    <property type="component" value="Unassembled WGS sequence"/>
</dbReference>
<dbReference type="KEGG" id="kfv:AS188_05365"/>
<dbReference type="InterPro" id="IPR036457">
    <property type="entry name" value="PPM-type-like_dom_sf"/>
</dbReference>
<dbReference type="SMART" id="SM00332">
    <property type="entry name" value="PP2Cc"/>
    <property type="match status" value="1"/>
</dbReference>
<gene>
    <name evidence="4" type="ORF">AS188_05365</name>
    <name evidence="5" type="ORF">KFL01_24250</name>
</gene>
<feature type="compositionally biased region" description="Basic and acidic residues" evidence="1">
    <location>
        <begin position="467"/>
        <end position="477"/>
    </location>
</feature>
<dbReference type="EMBL" id="BJZR01000085">
    <property type="protein sequence ID" value="GEO93119.1"/>
    <property type="molecule type" value="Genomic_DNA"/>
</dbReference>
<protein>
    <submittedName>
        <fullName evidence="4">Serine/threonine protein phosphatase</fullName>
    </submittedName>
</protein>
<evidence type="ECO:0000313" key="6">
    <source>
        <dbReference type="Proteomes" id="UP000057181"/>
    </source>
</evidence>
<reference evidence="5 7" key="2">
    <citation type="submission" date="2019-07" db="EMBL/GenBank/DDBJ databases">
        <title>Whole genome shotgun sequence of Kocuria flava NBRC 107626.</title>
        <authorList>
            <person name="Hosoyama A."/>
            <person name="Uohara A."/>
            <person name="Ohji S."/>
            <person name="Ichikawa N."/>
        </authorList>
    </citation>
    <scope>NUCLEOTIDE SEQUENCE [LARGE SCALE GENOMIC DNA]</scope>
    <source>
        <strain evidence="5 7">NBRC 107626</strain>
    </source>
</reference>
<keyword evidence="2" id="KW-0472">Membrane</keyword>
<dbReference type="Pfam" id="PF13672">
    <property type="entry name" value="PP2C_2"/>
    <property type="match status" value="1"/>
</dbReference>
<evidence type="ECO:0000313" key="4">
    <source>
        <dbReference type="EMBL" id="ALU39275.1"/>
    </source>
</evidence>
<accession>A0A0U3G844</accession>
<dbReference type="RefSeq" id="WP_058857986.1">
    <property type="nucleotide sequence ID" value="NZ_BJZR01000085.1"/>
</dbReference>
<dbReference type="STRING" id="446860.AS188_05365"/>
<keyword evidence="2" id="KW-1133">Transmembrane helix</keyword>
<dbReference type="InterPro" id="IPR001932">
    <property type="entry name" value="PPM-type_phosphatase-like_dom"/>
</dbReference>
<feature type="compositionally biased region" description="Low complexity" evidence="1">
    <location>
        <begin position="275"/>
        <end position="299"/>
    </location>
</feature>
<keyword evidence="2" id="KW-0812">Transmembrane</keyword>
<evidence type="ECO:0000256" key="1">
    <source>
        <dbReference type="SAM" id="MobiDB-lite"/>
    </source>
</evidence>
<evidence type="ECO:0000313" key="5">
    <source>
        <dbReference type="EMBL" id="GEO93119.1"/>
    </source>
</evidence>
<keyword evidence="7" id="KW-1185">Reference proteome</keyword>
<dbReference type="EMBL" id="CP013254">
    <property type="protein sequence ID" value="ALU39275.1"/>
    <property type="molecule type" value="Genomic_DNA"/>
</dbReference>
<feature type="region of interest" description="Disordered" evidence="1">
    <location>
        <begin position="242"/>
        <end position="299"/>
    </location>
</feature>
<sequence length="513" mass="54047">MGIAFRYAARSDVGRVRSKNDDSAYAGRYLAVVADGMGGHVGGDVASASAVIDLTALDRPDHGGQGATVLADEIQNANQNLVRLVVADPRLGGMGTTVTALLADGDEIVLAHIGDSRAYRLSEDGFRQVTRDHTFVQRLIDEGRLRPEEAESHPHKNVLMRVLGDVDASPEIEVDVVRPRPGERWLLCSDGLNAVVRPETIEAVLRSTGDLNQIVDTLVELTLDRGAPDNVTVVVVQVFEPDEGDPAAPQAGEAHGAVPDPASARTSDELTARTAPVPGAPDGAPDGVRDPAAAESSAAALRRDLSARPHLLVGAAANATQTGRIPTVSDSVRERRATLVRTSSPDTLADPREVASALDRADAAVRSPRRRRSRRALAVLALATVGLLLVAGGWLAKSWISSQYYVGEDSGTVAIYNGVSQTLGPVALSELERSTDLRMEDLPAFAQARVRNAIPADSLEEAERIVGELRTSAREEAESPGPTPRPTGTVRRATASPGTTAPGTPTESPGGER</sequence>
<feature type="domain" description="PPM-type phosphatase" evidence="3">
    <location>
        <begin position="6"/>
        <end position="238"/>
    </location>
</feature>
<dbReference type="PROSITE" id="PS51746">
    <property type="entry name" value="PPM_2"/>
    <property type="match status" value="1"/>
</dbReference>
<dbReference type="OrthoDB" id="9801841at2"/>
<feature type="region of interest" description="Disordered" evidence="1">
    <location>
        <begin position="467"/>
        <end position="513"/>
    </location>
</feature>
<evidence type="ECO:0000256" key="2">
    <source>
        <dbReference type="SAM" id="Phobius"/>
    </source>
</evidence>
<proteinExistence type="predicted"/>
<dbReference type="Gene3D" id="3.60.40.10">
    <property type="entry name" value="PPM-type phosphatase domain"/>
    <property type="match status" value="1"/>
</dbReference>
<evidence type="ECO:0000313" key="7">
    <source>
        <dbReference type="Proteomes" id="UP000321155"/>
    </source>
</evidence>
<dbReference type="SMART" id="SM00331">
    <property type="entry name" value="PP2C_SIG"/>
    <property type="match status" value="1"/>
</dbReference>
<dbReference type="Proteomes" id="UP000057181">
    <property type="component" value="Chromosome"/>
</dbReference>
<evidence type="ECO:0000259" key="3">
    <source>
        <dbReference type="PROSITE" id="PS51746"/>
    </source>
</evidence>
<reference evidence="4 6" key="1">
    <citation type="submission" date="2015-11" db="EMBL/GenBank/DDBJ databases">
        <title>Complete Genome Sequence of Kocuria flava strain HO-9041.</title>
        <authorList>
            <person name="Zhou M."/>
            <person name="Dai J."/>
        </authorList>
    </citation>
    <scope>NUCLEOTIDE SEQUENCE [LARGE SCALE GENOMIC DNA]</scope>
    <source>
        <strain evidence="4 6">HO-9041</strain>
    </source>
</reference>